<sequence length="294" mass="33648">MRDKIDETTESGKKVAENQMQDIRTEMQNLRSDVQDVKGTWQEDRPNAKRKTRYVLSEHKTKIAGLVALLIPAWFVLDLEVPTIPESAIVVGLGVTLGIVVGYIPAKYVVDKFVKDTRKPIFEIDAEKPNDVALYYVPEERIPDIEVYEGDKNDITTKKGVGYEFEKFEEVEYEGEQHLIGKGTWVGEKSGLELKRNIGNIHGMKKTMKPYAQLGFAYEVMWPHIMRELESSVGNKMARTFEGVGVYNGEEMRDELDQLIEEYNPDNIMDTIDKEDIEEKANGHSDEEIEQILN</sequence>
<feature type="coiled-coil region" evidence="1">
    <location>
        <begin position="13"/>
        <end position="40"/>
    </location>
</feature>
<keyword evidence="2" id="KW-0812">Transmembrane</keyword>
<accession>A0A898KBU1</accession>
<gene>
    <name evidence="3" type="ORF">HdyHp2_145</name>
</gene>
<evidence type="ECO:0000313" key="3">
    <source>
        <dbReference type="EMBL" id="QSJ05049.1"/>
    </source>
</evidence>
<keyword evidence="4" id="KW-1185">Reference proteome</keyword>
<evidence type="ECO:0000256" key="2">
    <source>
        <dbReference type="SAM" id="Phobius"/>
    </source>
</evidence>
<keyword evidence="1" id="KW-0175">Coiled coil</keyword>
<feature type="transmembrane region" description="Helical" evidence="2">
    <location>
        <begin position="59"/>
        <end position="77"/>
    </location>
</feature>
<reference evidence="3 4" key="1">
    <citation type="submission" date="2021-02" db="EMBL/GenBank/DDBJ databases">
        <authorList>
            <person name="Tang S.-L."/>
            <person name="Chiang P.-W."/>
            <person name="Pfeiffer F."/>
            <person name="Dyall-Smith M."/>
        </authorList>
    </citation>
    <scope>NUCLEOTIDE SEQUENCE [LARGE SCALE GENOMIC DNA]</scope>
    <source>
        <strain evidence="3">Hardyhisp2</strain>
    </source>
</reference>
<proteinExistence type="predicted"/>
<evidence type="ECO:0000313" key="4">
    <source>
        <dbReference type="Proteomes" id="UP000662804"/>
    </source>
</evidence>
<dbReference type="Proteomes" id="UP000662804">
    <property type="component" value="Segment"/>
</dbReference>
<organism evidence="3 4">
    <name type="scientific">Haloarcula virus Hardyhisp2</name>
    <dbReference type="NCBI Taxonomy" id="2811386"/>
    <lineage>
        <taxon>Viruses</taxon>
        <taxon>Monodnaviria</taxon>
        <taxon>Trapavirae</taxon>
        <taxon>Saleviricota</taxon>
        <taxon>Huolimaviricetes</taxon>
        <taxon>Haloruvirales</taxon>
        <taxon>Pleolipoviridae</taxon>
        <taxon>Gammapleolipovirus</taxon>
        <taxon>Gammapleolipovirus hardyense</taxon>
        <taxon>Gammapleolipovirus Hardyhisp2</taxon>
    </lineage>
</organism>
<name>A0A898KBU1_9VIRU</name>
<keyword evidence="2" id="KW-1133">Transmembrane helix</keyword>
<keyword evidence="2" id="KW-0472">Membrane</keyword>
<feature type="transmembrane region" description="Helical" evidence="2">
    <location>
        <begin position="89"/>
        <end position="110"/>
    </location>
</feature>
<protein>
    <submittedName>
        <fullName evidence="3">Uncharacterized protein</fullName>
    </submittedName>
</protein>
<evidence type="ECO:0000256" key="1">
    <source>
        <dbReference type="SAM" id="Coils"/>
    </source>
</evidence>
<dbReference type="EMBL" id="MW557853">
    <property type="protein sequence ID" value="QSJ05049.1"/>
    <property type="molecule type" value="Genomic_DNA"/>
</dbReference>